<evidence type="ECO:0000313" key="1">
    <source>
        <dbReference type="EMBL" id="KAI9457667.1"/>
    </source>
</evidence>
<comment type="caution">
    <text evidence="1">The sequence shown here is derived from an EMBL/GenBank/DDBJ whole genome shotgun (WGS) entry which is preliminary data.</text>
</comment>
<dbReference type="EMBL" id="JAGFNK010000218">
    <property type="protein sequence ID" value="KAI9457667.1"/>
    <property type="molecule type" value="Genomic_DNA"/>
</dbReference>
<accession>A0ACC0U191</accession>
<proteinExistence type="predicted"/>
<gene>
    <name evidence="1" type="ORF">F5148DRAFT_342229</name>
</gene>
<evidence type="ECO:0000313" key="2">
    <source>
        <dbReference type="Proteomes" id="UP001207468"/>
    </source>
</evidence>
<sequence length="179" mass="19705">MHSSLGCNTTLFLITIIILSSFITCPVSSFPVVAHKLGTDWSSQPVSSPSGTKDQRNFDIMFAFVWLLALYTTWLWVARRAVVNRLVTRIHWLVLAPHTIAQRFSYSRLDAFLQAAIASLSINEGQHGTAPPRGGPSAPVSTAPRPRSERVRFMRVSASRGGAHRTLERNLPIASPSPV</sequence>
<reference evidence="1" key="1">
    <citation type="submission" date="2021-03" db="EMBL/GenBank/DDBJ databases">
        <title>Evolutionary priming and transition to the ectomycorrhizal habit in an iconic lineage of mushroom-forming fungi: is preadaptation a requirement?</title>
        <authorList>
            <consortium name="DOE Joint Genome Institute"/>
            <person name="Looney B.P."/>
            <person name="Miyauchi S."/>
            <person name="Morin E."/>
            <person name="Drula E."/>
            <person name="Courty P.E."/>
            <person name="Chicoki N."/>
            <person name="Fauchery L."/>
            <person name="Kohler A."/>
            <person name="Kuo A."/>
            <person name="LaButti K."/>
            <person name="Pangilinan J."/>
            <person name="Lipzen A."/>
            <person name="Riley R."/>
            <person name="Andreopoulos W."/>
            <person name="He G."/>
            <person name="Johnson J."/>
            <person name="Barry K.W."/>
            <person name="Grigoriev I.V."/>
            <person name="Nagy L."/>
            <person name="Hibbett D."/>
            <person name="Henrissat B."/>
            <person name="Matheny P.B."/>
            <person name="Labbe J."/>
            <person name="Martin A.F."/>
        </authorList>
    </citation>
    <scope>NUCLEOTIDE SEQUENCE</scope>
    <source>
        <strain evidence="1">BPL698</strain>
    </source>
</reference>
<keyword evidence="2" id="KW-1185">Reference proteome</keyword>
<organism evidence="1 2">
    <name type="scientific">Russula earlei</name>
    <dbReference type="NCBI Taxonomy" id="71964"/>
    <lineage>
        <taxon>Eukaryota</taxon>
        <taxon>Fungi</taxon>
        <taxon>Dikarya</taxon>
        <taxon>Basidiomycota</taxon>
        <taxon>Agaricomycotina</taxon>
        <taxon>Agaricomycetes</taxon>
        <taxon>Russulales</taxon>
        <taxon>Russulaceae</taxon>
        <taxon>Russula</taxon>
    </lineage>
</organism>
<protein>
    <submittedName>
        <fullName evidence="1">Uncharacterized protein</fullName>
    </submittedName>
</protein>
<dbReference type="Proteomes" id="UP001207468">
    <property type="component" value="Unassembled WGS sequence"/>
</dbReference>
<name>A0ACC0U191_9AGAM</name>